<dbReference type="Proteomes" id="UP001156140">
    <property type="component" value="Unassembled WGS sequence"/>
</dbReference>
<gene>
    <name evidence="1" type="ORF">ML536_18665</name>
</gene>
<sequence length="232" mass="25217">MSVAVNAAERTADTTDIRFVGVLSGCYTLSNKRDGLTGALKVFACRTQSISPDRLVLDGALFGAAGDRVALKLEEVGLLRGVVDRVLATGLAIDLHLDPEERVKLAGKLAWIKKRRFKHILDKRAYPRWFPRNPRTNIIFADGEKLDAFIIDLSRSGVAISAEVKPALGTPMAVGHVLGRVVRHLEHGFAVGFAALHEEKGIEDELTTLLLGSDEVRLANLKTYSAILSVVP</sequence>
<organism evidence="1 2">
    <name type="scientific">Paradevosia shaoguanensis</name>
    <dbReference type="NCBI Taxonomy" id="1335043"/>
    <lineage>
        <taxon>Bacteria</taxon>
        <taxon>Pseudomonadati</taxon>
        <taxon>Pseudomonadota</taxon>
        <taxon>Alphaproteobacteria</taxon>
        <taxon>Hyphomicrobiales</taxon>
        <taxon>Devosiaceae</taxon>
        <taxon>Paradevosia</taxon>
    </lineage>
</organism>
<reference evidence="1" key="1">
    <citation type="submission" date="2022-03" db="EMBL/GenBank/DDBJ databases">
        <title>The complete genome sequence of a Methyloterrigena soli.</title>
        <authorList>
            <person name="Zi Z."/>
        </authorList>
    </citation>
    <scope>NUCLEOTIDE SEQUENCE</scope>
    <source>
        <strain evidence="1">M48</strain>
    </source>
</reference>
<dbReference type="RefSeq" id="WP_182399415.1">
    <property type="nucleotide sequence ID" value="NZ_JAKETQ010000003.1"/>
</dbReference>
<proteinExistence type="predicted"/>
<evidence type="ECO:0000313" key="2">
    <source>
        <dbReference type="Proteomes" id="UP001156140"/>
    </source>
</evidence>
<dbReference type="AlphaFoldDB" id="A0AA41UI05"/>
<accession>A0AA41UI05</accession>
<comment type="caution">
    <text evidence="1">The sequence shown here is derived from an EMBL/GenBank/DDBJ whole genome shotgun (WGS) entry which is preliminary data.</text>
</comment>
<keyword evidence="2" id="KW-1185">Reference proteome</keyword>
<protein>
    <submittedName>
        <fullName evidence="1">PilZ domain-containing protein</fullName>
    </submittedName>
</protein>
<dbReference type="EMBL" id="JALAZD010000003">
    <property type="protein sequence ID" value="MCI0128861.1"/>
    <property type="molecule type" value="Genomic_DNA"/>
</dbReference>
<name>A0AA41UI05_9HYPH</name>
<evidence type="ECO:0000313" key="1">
    <source>
        <dbReference type="EMBL" id="MCI0128861.1"/>
    </source>
</evidence>